<dbReference type="OrthoDB" id="6119432at2759"/>
<keyword evidence="7" id="KW-0238">DNA-binding</keyword>
<dbReference type="Gene3D" id="3.30.420.10">
    <property type="entry name" value="Ribonuclease H-like superfamily/Ribonuclease H"/>
    <property type="match status" value="1"/>
</dbReference>
<comment type="catalytic activity">
    <reaction evidence="8">
        <text>DNA(n) + a 2'-deoxyribonucleoside 5'-triphosphate = DNA(n+1) + diphosphate</text>
        <dbReference type="Rhea" id="RHEA:22508"/>
        <dbReference type="Rhea" id="RHEA-COMP:17339"/>
        <dbReference type="Rhea" id="RHEA-COMP:17340"/>
        <dbReference type="ChEBI" id="CHEBI:33019"/>
        <dbReference type="ChEBI" id="CHEBI:61560"/>
        <dbReference type="ChEBI" id="CHEBI:173112"/>
        <dbReference type="EC" id="2.7.7.7"/>
    </reaction>
</comment>
<keyword evidence="5" id="KW-0235">DNA replication</keyword>
<dbReference type="Gene3D" id="1.10.287.690">
    <property type="entry name" value="Helix hairpin bin"/>
    <property type="match status" value="1"/>
</dbReference>
<evidence type="ECO:0000256" key="5">
    <source>
        <dbReference type="ARBA" id="ARBA00022705"/>
    </source>
</evidence>
<evidence type="ECO:0000256" key="2">
    <source>
        <dbReference type="ARBA" id="ARBA00012417"/>
    </source>
</evidence>
<organism evidence="10 11">
    <name type="scientific">Frankliniella occidentalis</name>
    <name type="common">Western flower thrips</name>
    <name type="synonym">Euthrips occidentalis</name>
    <dbReference type="NCBI Taxonomy" id="133901"/>
    <lineage>
        <taxon>Eukaryota</taxon>
        <taxon>Metazoa</taxon>
        <taxon>Ecdysozoa</taxon>
        <taxon>Arthropoda</taxon>
        <taxon>Hexapoda</taxon>
        <taxon>Insecta</taxon>
        <taxon>Pterygota</taxon>
        <taxon>Neoptera</taxon>
        <taxon>Paraneoptera</taxon>
        <taxon>Thysanoptera</taxon>
        <taxon>Terebrantia</taxon>
        <taxon>Thripoidea</taxon>
        <taxon>Thripidae</taxon>
        <taxon>Frankliniella</taxon>
    </lineage>
</organism>
<dbReference type="GO" id="GO:0042575">
    <property type="term" value="C:DNA polymerase complex"/>
    <property type="evidence" value="ECO:0007669"/>
    <property type="project" value="UniProtKB-ARBA"/>
</dbReference>
<evidence type="ECO:0000259" key="9">
    <source>
        <dbReference type="Pfam" id="PF03175"/>
    </source>
</evidence>
<dbReference type="GO" id="GO:0000166">
    <property type="term" value="F:nucleotide binding"/>
    <property type="evidence" value="ECO:0007669"/>
    <property type="project" value="InterPro"/>
</dbReference>
<dbReference type="GO" id="GO:0003887">
    <property type="term" value="F:DNA-directed DNA polymerase activity"/>
    <property type="evidence" value="ECO:0007669"/>
    <property type="project" value="UniProtKB-KW"/>
</dbReference>
<dbReference type="GO" id="GO:0006260">
    <property type="term" value="P:DNA replication"/>
    <property type="evidence" value="ECO:0007669"/>
    <property type="project" value="UniProtKB-KW"/>
</dbReference>
<evidence type="ECO:0000256" key="3">
    <source>
        <dbReference type="ARBA" id="ARBA00022679"/>
    </source>
</evidence>
<keyword evidence="3" id="KW-0808">Transferase</keyword>
<dbReference type="Proteomes" id="UP000504606">
    <property type="component" value="Unplaced"/>
</dbReference>
<gene>
    <name evidence="11" type="primary">LOC113215459</name>
</gene>
<dbReference type="Pfam" id="PF03175">
    <property type="entry name" value="DNA_pol_B_2"/>
    <property type="match status" value="2"/>
</dbReference>
<comment type="similarity">
    <text evidence="1">Belongs to the DNA polymerase type-B family.</text>
</comment>
<dbReference type="KEGG" id="foc:113215459"/>
<dbReference type="GeneID" id="113215459"/>
<dbReference type="InterPro" id="IPR004868">
    <property type="entry name" value="DNA-dir_DNA_pol_B_mt/vir"/>
</dbReference>
<evidence type="ECO:0000256" key="4">
    <source>
        <dbReference type="ARBA" id="ARBA00022695"/>
    </source>
</evidence>
<dbReference type="GO" id="GO:0003677">
    <property type="term" value="F:DNA binding"/>
    <property type="evidence" value="ECO:0007669"/>
    <property type="project" value="UniProtKB-KW"/>
</dbReference>
<evidence type="ECO:0000313" key="10">
    <source>
        <dbReference type="Proteomes" id="UP000504606"/>
    </source>
</evidence>
<evidence type="ECO:0000256" key="8">
    <source>
        <dbReference type="ARBA" id="ARBA00049244"/>
    </source>
</evidence>
<keyword evidence="4" id="KW-0548">Nucleotidyltransferase</keyword>
<accession>A0A6J1TC60</accession>
<dbReference type="RefSeq" id="XP_026290878.2">
    <property type="nucleotide sequence ID" value="XM_026435093.2"/>
</dbReference>
<name>A0A6J1TC60_FRAOC</name>
<keyword evidence="10" id="KW-1185">Reference proteome</keyword>
<dbReference type="SUPFAM" id="SSF56672">
    <property type="entry name" value="DNA/RNA polymerases"/>
    <property type="match status" value="1"/>
</dbReference>
<dbReference type="PANTHER" id="PTHR33568">
    <property type="entry name" value="DNA POLYMERASE"/>
    <property type="match status" value="1"/>
</dbReference>
<dbReference type="InterPro" id="IPR043502">
    <property type="entry name" value="DNA/RNA_pol_sf"/>
</dbReference>
<dbReference type="AlphaFoldDB" id="A0A6J1TC60"/>
<proteinExistence type="inferred from homology"/>
<sequence>MHEGNALTRCPDCLHQFSGNECLQTHKTLKLPRSELTKCQAFKFCGGCKRKPKRPKVKYVNLYFDLETSQATPVEGKPGTFEHKPVLLVSQAVCDDCAHIEQNDYFCPTCKTRQQIFHNLDEQNIDVIAQFINYLQSFGPKTELLLMTHNGRSFDFVFFIQEIISRSLKVDIILQGAKIISMTVRGTWKFIDSLSFLPMPLSAMPKSFGLHELKKGWFPFLAIKPEYFNYEGPMLPKSEYCIGTMKSKAAEEFNAWHDQQVAENTVFNFRQELLAYCISDVTILRQACHAFRQLFEQTAGFDPMFSCIALSRACMAAYRRNFLKQDTIGMVPPEGYHGRGKQSHMALQWLDYESHPLGQVIQTIYSHREVSVLGRRMDGYIEITLPSGRIEKRIYQFHGDYWHQCPQHLPATEGSGENRYANTIKTTELFREAGYKVIEKWECSFKHDLEHSPQVKAYFQTHPTTRVTPLRLRDALAGGRTSAMKWYYKADLAKGEKIMLVDVVSEYPNANLRGSYPFGHPTLYLQGNPNMPPVDQWNGVVKCTVLPPCDMFVPLLPYRACGRLMFPLCRTCVETLSEDKCQHDDPKDRQLTDTWCSPELVLAIQEKGYQLISVHEVYQYPSTMQFDPKTDTDGLFSAYVRCFMALKLQASGWPAGCVTPEDKQKIMEDVKKCDGITIDPDLVEKNGPIRQLSKLFLNSFWGKFGERTCRPKTEFIYNYADLMEIVTDPVKEVTALVPIGENCLQVTWMPQRYISRRGEDDLQLGSHLGDLTDQIVEDHGENSYILEFLAGRPKNYAYKVAKNGDPNNIKVCIKVRGVSINTSCEDIVTFDKLKEMVRGKREKVLVPIPKQIARLPAWKIVTRATSKTWQAVNKKRRRVDLGNTVPHGYTAWQGDQDDQELLEVLDELAHS</sequence>
<evidence type="ECO:0000256" key="7">
    <source>
        <dbReference type="ARBA" id="ARBA00023125"/>
    </source>
</evidence>
<dbReference type="InterPro" id="IPR012337">
    <property type="entry name" value="RNaseH-like_sf"/>
</dbReference>
<dbReference type="SUPFAM" id="SSF53098">
    <property type="entry name" value="Ribonuclease H-like"/>
    <property type="match status" value="1"/>
</dbReference>
<evidence type="ECO:0000313" key="11">
    <source>
        <dbReference type="RefSeq" id="XP_026290878.2"/>
    </source>
</evidence>
<protein>
    <recommendedName>
        <fullName evidence="2">DNA-directed DNA polymerase</fullName>
        <ecNumber evidence="2">2.7.7.7</ecNumber>
    </recommendedName>
</protein>
<keyword evidence="6" id="KW-0239">DNA-directed DNA polymerase</keyword>
<dbReference type="PANTHER" id="PTHR33568:SF3">
    <property type="entry name" value="DNA-DIRECTED DNA POLYMERASE"/>
    <property type="match status" value="1"/>
</dbReference>
<feature type="domain" description="DNA-directed DNA polymerase family B mitochondria/virus" evidence="9">
    <location>
        <begin position="146"/>
        <end position="327"/>
    </location>
</feature>
<evidence type="ECO:0000256" key="1">
    <source>
        <dbReference type="ARBA" id="ARBA00005755"/>
    </source>
</evidence>
<dbReference type="EC" id="2.7.7.7" evidence="2"/>
<evidence type="ECO:0000256" key="6">
    <source>
        <dbReference type="ARBA" id="ARBA00022932"/>
    </source>
</evidence>
<feature type="domain" description="DNA-directed DNA polymerase family B mitochondria/virus" evidence="9">
    <location>
        <begin position="472"/>
        <end position="651"/>
    </location>
</feature>
<reference evidence="11" key="1">
    <citation type="submission" date="2025-08" db="UniProtKB">
        <authorList>
            <consortium name="RefSeq"/>
        </authorList>
    </citation>
    <scope>IDENTIFICATION</scope>
    <source>
        <tissue evidence="11">Whole organism</tissue>
    </source>
</reference>
<dbReference type="Gene3D" id="3.40.960.10">
    <property type="entry name" value="VSR Endonuclease"/>
    <property type="match status" value="1"/>
</dbReference>
<dbReference type="InterPro" id="IPR036397">
    <property type="entry name" value="RNaseH_sf"/>
</dbReference>